<reference evidence="1" key="1">
    <citation type="journal article" date="2000" name="J. Gen. Virol.">
        <title>Phylogenetic position of the Diadromus pulchellus ascovirus DNA polymerase among viruses with large double-stranded DNA genomes.</title>
        <authorList>
            <person name="Stasiak K."/>
            <person name="Demattei M.V."/>
            <person name="Federici B.A."/>
            <person name="Bigot Y."/>
        </authorList>
    </citation>
    <scope>NUCLEOTIDE SEQUENCE</scope>
</reference>
<dbReference type="EMBL" id="AJ279828">
    <property type="protein sequence ID" value="CAC19174.1"/>
    <property type="molecule type" value="Genomic_DNA"/>
</dbReference>
<protein>
    <submittedName>
        <fullName evidence="1">Uncharacterized protein</fullName>
    </submittedName>
</protein>
<proteinExistence type="predicted"/>
<name>Q9DKM0_SFAVA</name>
<organismHost>
    <name type="scientific">Spodoptera frugiperda</name>
    <name type="common">Fall armyworm</name>
    <dbReference type="NCBI Taxonomy" id="7108"/>
</organismHost>
<accession>Q9DKM0</accession>
<evidence type="ECO:0000313" key="1">
    <source>
        <dbReference type="EMBL" id="CAC19174.1"/>
    </source>
</evidence>
<organism evidence="1">
    <name type="scientific">Spodoptera frugiperda ascovirus 1a</name>
    <name type="common">SfAV-1a</name>
    <dbReference type="NCBI Taxonomy" id="113370"/>
    <lineage>
        <taxon>Viruses</taxon>
        <taxon>Varidnaviria</taxon>
        <taxon>Bamfordvirae</taxon>
        <taxon>Nucleocytoviricota</taxon>
        <taxon>Megaviricetes</taxon>
        <taxon>Pimascovirales</taxon>
        <taxon>Pimascovirales incertae sedis</taxon>
        <taxon>Ascoviridae</taxon>
        <taxon>Ascovirus</taxon>
        <taxon>Ascovirus sfav1a</taxon>
    </lineage>
</organism>
<sequence length="90" mass="9999">MSRAIGSVTDFMLPRTRFLACRRHSTKSGRMPRLVFNIFTHCLAHNTDPPDARDFNTFKRIAALCISRGVLMAAITSFSSSFSQNSSPSS</sequence>